<dbReference type="Proteomes" id="UP000253628">
    <property type="component" value="Unassembled WGS sequence"/>
</dbReference>
<reference evidence="2 3" key="1">
    <citation type="submission" date="2018-06" db="EMBL/GenBank/DDBJ databases">
        <title>Genomic Encyclopedia of Type Strains, Phase IV (KMG-IV): sequencing the most valuable type-strain genomes for metagenomic binning, comparative biology and taxonomic classification.</title>
        <authorList>
            <person name="Goeker M."/>
        </authorList>
    </citation>
    <scope>NUCLEOTIDE SEQUENCE [LARGE SCALE GENOMIC DNA]</scope>
    <source>
        <strain evidence="2 3">DSM 25520</strain>
    </source>
</reference>
<dbReference type="InterPro" id="IPR038146">
    <property type="entry name" value="933W_put_Xis_sf"/>
</dbReference>
<proteinExistence type="predicted"/>
<protein>
    <submittedName>
        <fullName evidence="2">Uncharacterized protein</fullName>
    </submittedName>
</protein>
<evidence type="ECO:0000313" key="2">
    <source>
        <dbReference type="EMBL" id="RBP38939.1"/>
    </source>
</evidence>
<evidence type="ECO:0000313" key="3">
    <source>
        <dbReference type="Proteomes" id="UP000253628"/>
    </source>
</evidence>
<comment type="caution">
    <text evidence="2">The sequence shown here is derived from an EMBL/GenBank/DDBJ whole genome shotgun (WGS) entry which is preliminary data.</text>
</comment>
<feature type="region of interest" description="Disordered" evidence="1">
    <location>
        <begin position="16"/>
        <end position="65"/>
    </location>
</feature>
<name>A0A366H9K2_9BURK</name>
<gene>
    <name evidence="2" type="ORF">DFR37_106235</name>
</gene>
<accession>A0A366H9K2</accession>
<sequence>MFFVVAHSPPIALPAFGKRSAQAHKGRRHQGSMPDGRDSAQSAGRSPRTRRRHAGMPSSINLSATLSPGSPTPIYAHTSFLNDGLRQQCFYVISITGMVPAHRENAVSNPSRWVLVKRFAEVTGYSENAVRHKVKGGIWLEGRIWRKAPDGRIFLNLAEFERWVESTAHARSF</sequence>
<feature type="compositionally biased region" description="Basic residues" evidence="1">
    <location>
        <begin position="21"/>
        <end position="30"/>
    </location>
</feature>
<organism evidence="2 3">
    <name type="scientific">Eoetvoesiella caeni</name>
    <dbReference type="NCBI Taxonomy" id="645616"/>
    <lineage>
        <taxon>Bacteria</taxon>
        <taxon>Pseudomonadati</taxon>
        <taxon>Pseudomonadota</taxon>
        <taxon>Betaproteobacteria</taxon>
        <taxon>Burkholderiales</taxon>
        <taxon>Alcaligenaceae</taxon>
        <taxon>Eoetvoesiella</taxon>
    </lineage>
</organism>
<keyword evidence="3" id="KW-1185">Reference proteome</keyword>
<dbReference type="EMBL" id="QNRQ01000006">
    <property type="protein sequence ID" value="RBP38939.1"/>
    <property type="molecule type" value="Genomic_DNA"/>
</dbReference>
<dbReference type="AlphaFoldDB" id="A0A366H9K2"/>
<dbReference type="Gene3D" id="1.10.1660.60">
    <property type="entry name" value="Putative excisionased domain DUF1233"/>
    <property type="match status" value="1"/>
</dbReference>
<evidence type="ECO:0000256" key="1">
    <source>
        <dbReference type="SAM" id="MobiDB-lite"/>
    </source>
</evidence>